<dbReference type="PROSITE" id="PS51892">
    <property type="entry name" value="SUBTILASE"/>
    <property type="match status" value="1"/>
</dbReference>
<dbReference type="EMBL" id="JABWMJ010000014">
    <property type="protein sequence ID" value="NUZ08577.1"/>
    <property type="molecule type" value="Genomic_DNA"/>
</dbReference>
<dbReference type="RefSeq" id="WP_176071437.1">
    <property type="nucleotide sequence ID" value="NZ_JABWMJ010000014.1"/>
</dbReference>
<evidence type="ECO:0000256" key="1">
    <source>
        <dbReference type="ARBA" id="ARBA00011073"/>
    </source>
</evidence>
<evidence type="ECO:0000256" key="2">
    <source>
        <dbReference type="ARBA" id="ARBA00022670"/>
    </source>
</evidence>
<comment type="caution">
    <text evidence="7">The sequence shown here is derived from an EMBL/GenBank/DDBJ whole genome shotgun (WGS) entry which is preliminary data.</text>
</comment>
<dbReference type="GO" id="GO:0004252">
    <property type="term" value="F:serine-type endopeptidase activity"/>
    <property type="evidence" value="ECO:0007669"/>
    <property type="project" value="UniProtKB-UniRule"/>
</dbReference>
<evidence type="ECO:0000313" key="8">
    <source>
        <dbReference type="Proteomes" id="UP000529637"/>
    </source>
</evidence>
<dbReference type="AlphaFoldDB" id="A0A7Y6NSL6"/>
<evidence type="ECO:0000256" key="3">
    <source>
        <dbReference type="ARBA" id="ARBA00022801"/>
    </source>
</evidence>
<evidence type="ECO:0000256" key="5">
    <source>
        <dbReference type="PROSITE-ProRule" id="PRU01240"/>
    </source>
</evidence>
<keyword evidence="2 5" id="KW-0645">Protease</keyword>
<dbReference type="PROSITE" id="PS00138">
    <property type="entry name" value="SUBTILASE_SER"/>
    <property type="match status" value="1"/>
</dbReference>
<name>A0A7Y6NSL6_9BURK</name>
<dbReference type="PRINTS" id="PR00723">
    <property type="entry name" value="SUBTILISIN"/>
</dbReference>
<comment type="similarity">
    <text evidence="1 5">Belongs to the peptidase S8 family.</text>
</comment>
<dbReference type="Pfam" id="PF00082">
    <property type="entry name" value="Peptidase_S8"/>
    <property type="match status" value="1"/>
</dbReference>
<gene>
    <name evidence="7" type="ORF">HQN59_22770</name>
</gene>
<dbReference type="InterPro" id="IPR022398">
    <property type="entry name" value="Peptidase_S8_His-AS"/>
</dbReference>
<dbReference type="Gene3D" id="3.40.50.200">
    <property type="entry name" value="Peptidase S8/S53 domain"/>
    <property type="match status" value="1"/>
</dbReference>
<dbReference type="InterPro" id="IPR000209">
    <property type="entry name" value="Peptidase_S8/S53_dom"/>
</dbReference>
<dbReference type="SUPFAM" id="SSF52743">
    <property type="entry name" value="Subtilisin-like"/>
    <property type="match status" value="1"/>
</dbReference>
<dbReference type="PROSITE" id="PS00137">
    <property type="entry name" value="SUBTILASE_HIS"/>
    <property type="match status" value="1"/>
</dbReference>
<evidence type="ECO:0000313" key="7">
    <source>
        <dbReference type="EMBL" id="NUZ08577.1"/>
    </source>
</evidence>
<dbReference type="InterPro" id="IPR023828">
    <property type="entry name" value="Peptidase_S8_Ser-AS"/>
</dbReference>
<keyword evidence="4 5" id="KW-0720">Serine protease</keyword>
<dbReference type="PANTHER" id="PTHR43806">
    <property type="entry name" value="PEPTIDASE S8"/>
    <property type="match status" value="1"/>
</dbReference>
<proteinExistence type="inferred from homology"/>
<dbReference type="PANTHER" id="PTHR43806:SF11">
    <property type="entry name" value="CEREVISIN-RELATED"/>
    <property type="match status" value="1"/>
</dbReference>
<dbReference type="Proteomes" id="UP000529637">
    <property type="component" value="Unassembled WGS sequence"/>
</dbReference>
<dbReference type="InterPro" id="IPR015500">
    <property type="entry name" value="Peptidase_S8_subtilisin-rel"/>
</dbReference>
<dbReference type="InterPro" id="IPR050131">
    <property type="entry name" value="Peptidase_S8_subtilisin-like"/>
</dbReference>
<sequence length="521" mass="54628">MKLPQRPKRFIVIPRPSLPAVAPTSLQTMRLMHLGPRPAAKAASAKKAAPTVASRTARAATPKLSLAAPVKVVNRSPADGALLLAPQDHVTLDRLKAQAPQGAKVLEEQWYSLERPARPWSTQSAALKKPRLRTGHTVTWSVTVVLDGGQRRRLPDALVTVMTDEDKGIGVEGTTNRYGKASFVLSDKTQRVDAIYVDPLHSGWPMRLAEVHVVPGGVEIAVVPIDPAVVDVRGTVYGKPAAGSGKTVRVAVVDTGVGPHSALKVKRGLNTTAAESGRRFRDEDGHGSHVAGVIASAAAGWRRGEASAVELHAYRIFESGDPYASSFAIAAAIKDAANQGCDLVNLSIGDSMADDGIRDAVEFAWARGCVCVAATGNDGKGQVDYPARYTQAVAVSAIGLIGSWPAGTYLDWTLSTSRGKPLGGQQSFLASFSNRGAKVALTAPGVGVVSTIFANRWGVMSGTSMATPIATGVLARRLAANPAVKDLARDAARSAEIVKMALQAAEDIHLPAGMQGKGLAR</sequence>
<keyword evidence="8" id="KW-1185">Reference proteome</keyword>
<evidence type="ECO:0000259" key="6">
    <source>
        <dbReference type="Pfam" id="PF00082"/>
    </source>
</evidence>
<evidence type="ECO:0000256" key="4">
    <source>
        <dbReference type="ARBA" id="ARBA00022825"/>
    </source>
</evidence>
<dbReference type="InterPro" id="IPR036852">
    <property type="entry name" value="Peptidase_S8/S53_dom_sf"/>
</dbReference>
<feature type="active site" description="Charge relay system" evidence="5">
    <location>
        <position position="254"/>
    </location>
</feature>
<feature type="active site" description="Charge relay system" evidence="5">
    <location>
        <position position="464"/>
    </location>
</feature>
<reference evidence="7 8" key="1">
    <citation type="submission" date="2020-06" db="EMBL/GenBank/DDBJ databases">
        <title>Schlegella sp. ID0723 isolated from air conditioner.</title>
        <authorList>
            <person name="Kim D.Y."/>
            <person name="Kim D.-U."/>
        </authorList>
    </citation>
    <scope>NUCLEOTIDE SEQUENCE [LARGE SCALE GENOMIC DNA]</scope>
    <source>
        <strain evidence="7 8">ID0723</strain>
    </source>
</reference>
<protein>
    <submittedName>
        <fullName evidence="7">S8 family serine peptidase</fullName>
    </submittedName>
</protein>
<feature type="domain" description="Peptidase S8/S53" evidence="6">
    <location>
        <begin position="245"/>
        <end position="487"/>
    </location>
</feature>
<dbReference type="GO" id="GO:0006508">
    <property type="term" value="P:proteolysis"/>
    <property type="evidence" value="ECO:0007669"/>
    <property type="project" value="UniProtKB-KW"/>
</dbReference>
<accession>A0A7Y6NSL6</accession>
<organism evidence="7 8">
    <name type="scientific">Piscinibacter koreensis</name>
    <dbReference type="NCBI Taxonomy" id="2742824"/>
    <lineage>
        <taxon>Bacteria</taxon>
        <taxon>Pseudomonadati</taxon>
        <taxon>Pseudomonadota</taxon>
        <taxon>Betaproteobacteria</taxon>
        <taxon>Burkholderiales</taxon>
        <taxon>Sphaerotilaceae</taxon>
        <taxon>Piscinibacter</taxon>
    </lineage>
</organism>
<keyword evidence="3 5" id="KW-0378">Hydrolase</keyword>
<feature type="active site" description="Charge relay system" evidence="5">
    <location>
        <position position="286"/>
    </location>
</feature>